<protein>
    <submittedName>
        <fullName evidence="3">NADH-quinone oxidoreductase subunit D</fullName>
    </submittedName>
</protein>
<dbReference type="Pfam" id="PF00346">
    <property type="entry name" value="Complex1_49kDa"/>
    <property type="match status" value="2"/>
</dbReference>
<dbReference type="PANTHER" id="PTHR11993">
    <property type="entry name" value="NADH-UBIQUINONE OXIDOREDUCTASE 49 KDA SUBUNIT"/>
    <property type="match status" value="1"/>
</dbReference>
<feature type="domain" description="NADH-quinone oxidoreductase subunit D" evidence="2">
    <location>
        <begin position="141"/>
        <end position="274"/>
    </location>
</feature>
<dbReference type="SUPFAM" id="SSF56762">
    <property type="entry name" value="HydB/Nqo4-like"/>
    <property type="match status" value="1"/>
</dbReference>
<evidence type="ECO:0000259" key="2">
    <source>
        <dbReference type="Pfam" id="PF00346"/>
    </source>
</evidence>
<keyword evidence="4" id="KW-1185">Reference proteome</keyword>
<sequence>MSSRNFCIGALALPDFEHISLGPRHPSTAGFIAGSGSVVEGMWTGIDIRPGYGHRAAEKLFEVRDYRTAIMLADRHDWLSAFSGELVVTMTIESAMRLTPPPRAVMLRTMLAEVGRIHSHLSFLSYLTDDPQRLWSVVDRIREALLDWSGNRVHPMLNRVGGLSADLPAGWRLPLDDVRRLADDLERRLEADGRFRGLAVLDRGDCLAFGLSGPVARAAGLDLDRRRSGYLAYDEVFSPAPTRAEGDGHARLAVLVDELRTSSDMVERLLARAAGTPGEVGIRLARRLKVPEGEHWSELEAPWGIAGSLLVSRGGSTPWRLALRTPSFANLSALGRALEGTPETAIADAVATIGYSVGDADK</sequence>
<dbReference type="EMBL" id="FNGP01000006">
    <property type="protein sequence ID" value="SDL78784.1"/>
    <property type="molecule type" value="Genomic_DNA"/>
</dbReference>
<dbReference type="GO" id="GO:0016651">
    <property type="term" value="F:oxidoreductase activity, acting on NAD(P)H"/>
    <property type="evidence" value="ECO:0007669"/>
    <property type="project" value="InterPro"/>
</dbReference>
<dbReference type="GO" id="GO:0048038">
    <property type="term" value="F:quinone binding"/>
    <property type="evidence" value="ECO:0007669"/>
    <property type="project" value="UniProtKB-KW"/>
</dbReference>
<dbReference type="InterPro" id="IPR029014">
    <property type="entry name" value="NiFe-Hase_large"/>
</dbReference>
<dbReference type="Gene3D" id="1.10.645.10">
    <property type="entry name" value="Cytochrome-c3 Hydrogenase, chain B"/>
    <property type="match status" value="1"/>
</dbReference>
<evidence type="ECO:0000313" key="4">
    <source>
        <dbReference type="Proteomes" id="UP000199475"/>
    </source>
</evidence>
<dbReference type="PANTHER" id="PTHR11993:SF10">
    <property type="entry name" value="NADH DEHYDROGENASE [UBIQUINONE] IRON-SULFUR PROTEIN 2, MITOCHONDRIAL"/>
    <property type="match status" value="1"/>
</dbReference>
<proteinExistence type="predicted"/>
<dbReference type="InterPro" id="IPR022885">
    <property type="entry name" value="NDH1_su_D/H"/>
</dbReference>
<feature type="domain" description="NADH-quinone oxidoreductase subunit D" evidence="2">
    <location>
        <begin position="286"/>
        <end position="355"/>
    </location>
</feature>
<gene>
    <name evidence="3" type="ORF">SAMN04488242_2805</name>
</gene>
<name>A0A1G9MXF1_9ACTN</name>
<evidence type="ECO:0000313" key="3">
    <source>
        <dbReference type="EMBL" id="SDL78784.1"/>
    </source>
</evidence>
<reference evidence="3 4" key="1">
    <citation type="submission" date="2016-10" db="EMBL/GenBank/DDBJ databases">
        <authorList>
            <person name="de Groot N.N."/>
        </authorList>
    </citation>
    <scope>NUCLEOTIDE SEQUENCE [LARGE SCALE GENOMIC DNA]</scope>
    <source>
        <strain evidence="3 4">CGMCC 1.9159</strain>
    </source>
</reference>
<accession>A0A1G9MXF1</accession>
<dbReference type="Proteomes" id="UP000199475">
    <property type="component" value="Unassembled WGS sequence"/>
</dbReference>
<organism evidence="3 4">
    <name type="scientific">Tessaracoccus oleiagri</name>
    <dbReference type="NCBI Taxonomy" id="686624"/>
    <lineage>
        <taxon>Bacteria</taxon>
        <taxon>Bacillati</taxon>
        <taxon>Actinomycetota</taxon>
        <taxon>Actinomycetes</taxon>
        <taxon>Propionibacteriales</taxon>
        <taxon>Propionibacteriaceae</taxon>
        <taxon>Tessaracoccus</taxon>
    </lineage>
</organism>
<evidence type="ECO:0000256" key="1">
    <source>
        <dbReference type="ARBA" id="ARBA00022719"/>
    </source>
</evidence>
<dbReference type="InterPro" id="IPR001135">
    <property type="entry name" value="NADH_Q_OxRdtase_suD"/>
</dbReference>
<dbReference type="GO" id="GO:0051287">
    <property type="term" value="F:NAD binding"/>
    <property type="evidence" value="ECO:0007669"/>
    <property type="project" value="InterPro"/>
</dbReference>
<dbReference type="STRING" id="686624.SAMN04488242_2805"/>
<keyword evidence="1" id="KW-0874">Quinone</keyword>
<dbReference type="AlphaFoldDB" id="A0A1G9MXF1"/>